<feature type="transmembrane region" description="Helical" evidence="2">
    <location>
        <begin position="259"/>
        <end position="280"/>
    </location>
</feature>
<dbReference type="Proteomes" id="UP000078250">
    <property type="component" value="Unassembled WGS sequence"/>
</dbReference>
<gene>
    <name evidence="3" type="ORF">M997_2514</name>
</gene>
<dbReference type="SUPFAM" id="SSF58100">
    <property type="entry name" value="Bacterial hemolysins"/>
    <property type="match status" value="1"/>
</dbReference>
<evidence type="ECO:0000256" key="2">
    <source>
        <dbReference type="SAM" id="Phobius"/>
    </source>
</evidence>
<evidence type="ECO:0008006" key="5">
    <source>
        <dbReference type="Google" id="ProtNLM"/>
    </source>
</evidence>
<dbReference type="RefSeq" id="WP_064720452.1">
    <property type="nucleotide sequence ID" value="NZ_LXEV01000028.1"/>
</dbReference>
<evidence type="ECO:0000256" key="1">
    <source>
        <dbReference type="SAM" id="Coils"/>
    </source>
</evidence>
<evidence type="ECO:0000313" key="4">
    <source>
        <dbReference type="Proteomes" id="UP000078250"/>
    </source>
</evidence>
<dbReference type="EMBL" id="LXEV01000028">
    <property type="protein sequence ID" value="OAT46059.1"/>
    <property type="molecule type" value="Genomic_DNA"/>
</dbReference>
<reference evidence="3 4" key="1">
    <citation type="submission" date="2016-04" db="EMBL/GenBank/DDBJ databases">
        <title>ATOL: Assembling a taxonomically balanced genome-scale reconstruction of the evolutionary history of the Enterobacteriaceae.</title>
        <authorList>
            <person name="Plunkett G.III."/>
            <person name="Neeno-Eckwall E.C."/>
            <person name="Glasner J.D."/>
            <person name="Perna N.T."/>
        </authorList>
    </citation>
    <scope>NUCLEOTIDE SEQUENCE [LARGE SCALE GENOMIC DNA]</scope>
    <source>
        <strain evidence="3 4">ATCC 700826</strain>
    </source>
</reference>
<keyword evidence="4" id="KW-1185">Reference proteome</keyword>
<evidence type="ECO:0000313" key="3">
    <source>
        <dbReference type="EMBL" id="OAT46059.1"/>
    </source>
</evidence>
<dbReference type="NCBIfam" id="NF033928">
    <property type="entry name" value="alph_xenorhab_A"/>
    <property type="match status" value="1"/>
</dbReference>
<name>A0AAJ3HS21_PROHU</name>
<keyword evidence="1" id="KW-0175">Coiled coil</keyword>
<keyword evidence="2" id="KW-0472">Membrane</keyword>
<comment type="caution">
    <text evidence="3">The sequence shown here is derived from an EMBL/GenBank/DDBJ whole genome shotgun (WGS) entry which is preliminary data.</text>
</comment>
<dbReference type="AlphaFoldDB" id="A0AAJ3HS21"/>
<proteinExistence type="predicted"/>
<dbReference type="CDD" id="cd22657">
    <property type="entry name" value="ClyA_XaxA-like"/>
    <property type="match status" value="1"/>
</dbReference>
<accession>A0AAJ3HS21</accession>
<keyword evidence="2" id="KW-0812">Transmembrane</keyword>
<keyword evidence="2" id="KW-1133">Transmembrane helix</keyword>
<dbReference type="Gene3D" id="1.20.1170.10">
    <property type="match status" value="1"/>
</dbReference>
<sequence>MDTTIFEYVDKIIEKTELPEVALGLILGKNIEGGRSPGIFTSYDLKKIKNYIDKILILPYQKETVIEFLGYDDIHISQISSDNIQALFLRMREHAFGWNKIEYAIKQQAIDLEIIGREITTTGEQILLFISQMPLLDKINIKLEDISEKETSTIKYTQQDKEVTTQLITILESMKNDINDEYQKTIKIKNMVCDFIAKITGGESSNGALQQSIYYDIINKKRIINEHLSSNNTSFIEEKSILENEIEALKEEYKQYVKLAFTGLAFGIVGVIITGGIFGAKAEEARKKKNAIIENLNQVNNNIKIHSNISLCLQRFQTDLGEIEQYIEDANMALEHLEYMWQTTLTEINASLINLKKVDNAMELIRFSIYLEKMISPWYMVIGYSKEMIAIFDEALSDFYSSK</sequence>
<protein>
    <recommendedName>
        <fullName evidence="5">Toxin</fullName>
    </recommendedName>
</protein>
<feature type="coiled-coil region" evidence="1">
    <location>
        <begin position="232"/>
        <end position="302"/>
    </location>
</feature>
<organism evidence="3 4">
    <name type="scientific">Proteus hauseri ATCC 700826</name>
    <dbReference type="NCBI Taxonomy" id="1354271"/>
    <lineage>
        <taxon>Bacteria</taxon>
        <taxon>Pseudomonadati</taxon>
        <taxon>Pseudomonadota</taxon>
        <taxon>Gammaproteobacteria</taxon>
        <taxon>Enterobacterales</taxon>
        <taxon>Morganellaceae</taxon>
        <taxon>Proteus</taxon>
    </lineage>
</organism>